<sequence>MLLIGSDDGVHRTEGVADATAARAQRALDSGQAMRVRTFDSVPGAFAATTTGLYHTRDGESWTDLGVPEAEVYAVGASPDGSRLYAGTRPARIYVADAADGPADPAWRELDAFRALGERDDWGIDRHENVAQVRDVLVHPEDAERVVAAVEVGGVYVSEDGGETWADRRIEGFDAPHTDDVHHVALGERDAMVAATGSGLYRATDAGRNWTRLDDGAQTYFRESLLRDGVAFAGGSPTPPSSWLDDRNHALFVSRDGEAVDAVDSPTPDEVAVGWCEYDGDPVAATNRGTLLRREDDGWRAVGSVPASESVHGRCIPLAQFEA</sequence>
<accession>A0ABD5NI75</accession>
<proteinExistence type="predicted"/>
<evidence type="ECO:0000313" key="1">
    <source>
        <dbReference type="EMBL" id="MFC3478859.1"/>
    </source>
</evidence>
<keyword evidence="2" id="KW-1185">Reference proteome</keyword>
<dbReference type="RefSeq" id="WP_232569650.1">
    <property type="nucleotide sequence ID" value="NZ_CP089466.1"/>
</dbReference>
<dbReference type="EMBL" id="JBHRWN010000002">
    <property type="protein sequence ID" value="MFC3478859.1"/>
    <property type="molecule type" value="Genomic_DNA"/>
</dbReference>
<organism evidence="1 2">
    <name type="scientific">Halobacterium litoreum</name>
    <dbReference type="NCBI Taxonomy" id="2039234"/>
    <lineage>
        <taxon>Archaea</taxon>
        <taxon>Methanobacteriati</taxon>
        <taxon>Methanobacteriota</taxon>
        <taxon>Stenosarchaea group</taxon>
        <taxon>Halobacteria</taxon>
        <taxon>Halobacteriales</taxon>
        <taxon>Halobacteriaceae</taxon>
        <taxon>Halobacterium</taxon>
    </lineage>
</organism>
<dbReference type="AlphaFoldDB" id="A0ABD5NI75"/>
<dbReference type="InterPro" id="IPR015943">
    <property type="entry name" value="WD40/YVTN_repeat-like_dom_sf"/>
</dbReference>
<name>A0ABD5NI75_9EURY</name>
<dbReference type="Proteomes" id="UP001595660">
    <property type="component" value="Unassembled WGS sequence"/>
</dbReference>
<dbReference type="PANTHER" id="PTHR43739:SF5">
    <property type="entry name" value="EXO-ALPHA-SIALIDASE"/>
    <property type="match status" value="1"/>
</dbReference>
<dbReference type="PANTHER" id="PTHR43739">
    <property type="entry name" value="XYLOGLUCANASE (EUROFUNG)"/>
    <property type="match status" value="1"/>
</dbReference>
<protein>
    <submittedName>
        <fullName evidence="1">WD40 repeat domain-containing protein</fullName>
    </submittedName>
</protein>
<dbReference type="Gene3D" id="2.130.10.10">
    <property type="entry name" value="YVTN repeat-like/Quinoprotein amine dehydrogenase"/>
    <property type="match status" value="1"/>
</dbReference>
<dbReference type="InterPro" id="IPR052025">
    <property type="entry name" value="Xyloglucanase_GH74"/>
</dbReference>
<reference evidence="1 2" key="1">
    <citation type="journal article" date="2019" name="Int. J. Syst. Evol. Microbiol.">
        <title>The Global Catalogue of Microorganisms (GCM) 10K type strain sequencing project: providing services to taxonomists for standard genome sequencing and annotation.</title>
        <authorList>
            <consortium name="The Broad Institute Genomics Platform"/>
            <consortium name="The Broad Institute Genome Sequencing Center for Infectious Disease"/>
            <person name="Wu L."/>
            <person name="Ma J."/>
        </authorList>
    </citation>
    <scope>NUCLEOTIDE SEQUENCE [LARGE SCALE GENOMIC DNA]</scope>
    <source>
        <strain evidence="1 2">CGMCC 1.12562</strain>
    </source>
</reference>
<dbReference type="GeneID" id="69118126"/>
<dbReference type="SUPFAM" id="SSF110296">
    <property type="entry name" value="Oligoxyloglucan reducing end-specific cellobiohydrolase"/>
    <property type="match status" value="1"/>
</dbReference>
<evidence type="ECO:0000313" key="2">
    <source>
        <dbReference type="Proteomes" id="UP001595660"/>
    </source>
</evidence>
<comment type="caution">
    <text evidence="1">The sequence shown here is derived from an EMBL/GenBank/DDBJ whole genome shotgun (WGS) entry which is preliminary data.</text>
</comment>
<gene>
    <name evidence="1" type="ORF">ACFOKC_14100</name>
</gene>